<name>A0A0E9SX27_ANGAN</name>
<accession>A0A0E9SX27</accession>
<protein>
    <submittedName>
        <fullName evidence="1">Uncharacterized protein</fullName>
    </submittedName>
</protein>
<dbReference type="AlphaFoldDB" id="A0A0E9SX27"/>
<organism evidence="1">
    <name type="scientific">Anguilla anguilla</name>
    <name type="common">European freshwater eel</name>
    <name type="synonym">Muraena anguilla</name>
    <dbReference type="NCBI Taxonomy" id="7936"/>
    <lineage>
        <taxon>Eukaryota</taxon>
        <taxon>Metazoa</taxon>
        <taxon>Chordata</taxon>
        <taxon>Craniata</taxon>
        <taxon>Vertebrata</taxon>
        <taxon>Euteleostomi</taxon>
        <taxon>Actinopterygii</taxon>
        <taxon>Neopterygii</taxon>
        <taxon>Teleostei</taxon>
        <taxon>Anguilliformes</taxon>
        <taxon>Anguillidae</taxon>
        <taxon>Anguilla</taxon>
    </lineage>
</organism>
<dbReference type="EMBL" id="GBXM01062780">
    <property type="protein sequence ID" value="JAH45797.1"/>
    <property type="molecule type" value="Transcribed_RNA"/>
</dbReference>
<sequence length="28" mass="3169">MVCLHLFVVRGYDSIMAHYAGQLAEQCI</sequence>
<reference evidence="1" key="1">
    <citation type="submission" date="2014-11" db="EMBL/GenBank/DDBJ databases">
        <authorList>
            <person name="Amaro Gonzalez C."/>
        </authorList>
    </citation>
    <scope>NUCLEOTIDE SEQUENCE</scope>
</reference>
<reference evidence="1" key="2">
    <citation type="journal article" date="2015" name="Fish Shellfish Immunol.">
        <title>Early steps in the European eel (Anguilla anguilla)-Vibrio vulnificus interaction in the gills: Role of the RtxA13 toxin.</title>
        <authorList>
            <person name="Callol A."/>
            <person name="Pajuelo D."/>
            <person name="Ebbesson L."/>
            <person name="Teles M."/>
            <person name="MacKenzie S."/>
            <person name="Amaro C."/>
        </authorList>
    </citation>
    <scope>NUCLEOTIDE SEQUENCE</scope>
</reference>
<evidence type="ECO:0000313" key="1">
    <source>
        <dbReference type="EMBL" id="JAH45797.1"/>
    </source>
</evidence>
<proteinExistence type="predicted"/>